<gene>
    <name evidence="2" type="ORF">Taro_039629</name>
</gene>
<keyword evidence="3" id="KW-1185">Reference proteome</keyword>
<feature type="region of interest" description="Disordered" evidence="1">
    <location>
        <begin position="108"/>
        <end position="134"/>
    </location>
</feature>
<proteinExistence type="predicted"/>
<sequence length="148" mass="16324">MSVPCQAPPVHTPAVNKYVGALFPRTRQGPYYRGIGQMDRSPILCRTNIFIEWPQSFNDKLISSVDTPLTGVDTMLQTQGKIMKKWSSSVDTGSSSVDTMLQTQGKTIQKWSSGVDTESSSVDTRPSSQRTQSTGLYWVSTQDKVVST</sequence>
<organism evidence="2 3">
    <name type="scientific">Colocasia esculenta</name>
    <name type="common">Wild taro</name>
    <name type="synonym">Arum esculentum</name>
    <dbReference type="NCBI Taxonomy" id="4460"/>
    <lineage>
        <taxon>Eukaryota</taxon>
        <taxon>Viridiplantae</taxon>
        <taxon>Streptophyta</taxon>
        <taxon>Embryophyta</taxon>
        <taxon>Tracheophyta</taxon>
        <taxon>Spermatophyta</taxon>
        <taxon>Magnoliopsida</taxon>
        <taxon>Liliopsida</taxon>
        <taxon>Araceae</taxon>
        <taxon>Aroideae</taxon>
        <taxon>Colocasieae</taxon>
        <taxon>Colocasia</taxon>
    </lineage>
</organism>
<accession>A0A843WW96</accession>
<comment type="caution">
    <text evidence="2">The sequence shown here is derived from an EMBL/GenBank/DDBJ whole genome shotgun (WGS) entry which is preliminary data.</text>
</comment>
<dbReference type="Proteomes" id="UP000652761">
    <property type="component" value="Unassembled WGS sequence"/>
</dbReference>
<name>A0A843WW96_COLES</name>
<evidence type="ECO:0000313" key="2">
    <source>
        <dbReference type="EMBL" id="MQM06800.1"/>
    </source>
</evidence>
<dbReference type="EMBL" id="NMUH01003714">
    <property type="protein sequence ID" value="MQM06800.1"/>
    <property type="molecule type" value="Genomic_DNA"/>
</dbReference>
<evidence type="ECO:0000256" key="1">
    <source>
        <dbReference type="SAM" id="MobiDB-lite"/>
    </source>
</evidence>
<protein>
    <submittedName>
        <fullName evidence="2">Uncharacterized protein</fullName>
    </submittedName>
</protein>
<dbReference type="AlphaFoldDB" id="A0A843WW96"/>
<reference evidence="2" key="1">
    <citation type="submission" date="2017-07" db="EMBL/GenBank/DDBJ databases">
        <title>Taro Niue Genome Assembly and Annotation.</title>
        <authorList>
            <person name="Atibalentja N."/>
            <person name="Keating K."/>
            <person name="Fields C.J."/>
        </authorList>
    </citation>
    <scope>NUCLEOTIDE SEQUENCE</scope>
    <source>
        <strain evidence="2">Niue_2</strain>
        <tissue evidence="2">Leaf</tissue>
    </source>
</reference>
<evidence type="ECO:0000313" key="3">
    <source>
        <dbReference type="Proteomes" id="UP000652761"/>
    </source>
</evidence>